<dbReference type="Proteomes" id="UP000051221">
    <property type="component" value="Unassembled WGS sequence"/>
</dbReference>
<dbReference type="InterPro" id="IPR012340">
    <property type="entry name" value="NA-bd_OB-fold"/>
</dbReference>
<comment type="caution">
    <text evidence="2">The sequence shown here is derived from an EMBL/GenBank/DDBJ whole genome shotgun (WGS) entry which is preliminary data.</text>
</comment>
<keyword evidence="1" id="KW-0812">Transmembrane</keyword>
<evidence type="ECO:0000313" key="2">
    <source>
        <dbReference type="EMBL" id="KQH87973.1"/>
    </source>
</evidence>
<proteinExistence type="predicted"/>
<feature type="transmembrane region" description="Helical" evidence="1">
    <location>
        <begin position="128"/>
        <end position="147"/>
    </location>
</feature>
<evidence type="ECO:0000313" key="3">
    <source>
        <dbReference type="Proteomes" id="UP000051221"/>
    </source>
</evidence>
<feature type="transmembrane region" description="Helical" evidence="1">
    <location>
        <begin position="71"/>
        <end position="93"/>
    </location>
</feature>
<dbReference type="RefSeq" id="WP_055465028.1">
    <property type="nucleotide sequence ID" value="NZ_CP046798.1"/>
</dbReference>
<keyword evidence="1" id="KW-1133">Transmembrane helix</keyword>
<sequence length="201" mass="22422">MAIKGRITEWYADKGYGYVTSEADALRIKFYQRDVSNSVDLSGHAGQAVRFRLVQDDAGNRRATHVDGVRAFPWASLLAMWFLAALVGGVVYWRYPAEVAYSYGAMSAVLWCIYGFDKRAEKRKKPRTGASALLSLALLGGWPGALLGQYHFNPPHRSLLYQIVLFFIVLSHIVLLLWTLTPTGIQGLESGIASLLALRWK</sequence>
<evidence type="ECO:0000256" key="1">
    <source>
        <dbReference type="SAM" id="Phobius"/>
    </source>
</evidence>
<dbReference type="EMBL" id="LKHS01000001">
    <property type="protein sequence ID" value="KQH87973.1"/>
    <property type="molecule type" value="Genomic_DNA"/>
</dbReference>
<feature type="transmembrane region" description="Helical" evidence="1">
    <location>
        <begin position="99"/>
        <end position="116"/>
    </location>
</feature>
<dbReference type="SUPFAM" id="SSF50249">
    <property type="entry name" value="Nucleic acid-binding proteins"/>
    <property type="match status" value="1"/>
</dbReference>
<protein>
    <submittedName>
        <fullName evidence="2">Cold-shock protein</fullName>
    </submittedName>
</protein>
<name>A0A0Q2R786_VIBFU</name>
<dbReference type="InterPro" id="IPR010718">
    <property type="entry name" value="DUF1294"/>
</dbReference>
<dbReference type="AlphaFoldDB" id="A0A0Q2R786"/>
<keyword evidence="1" id="KW-0472">Membrane</keyword>
<dbReference type="Pfam" id="PF06961">
    <property type="entry name" value="DUF1294"/>
    <property type="match status" value="1"/>
</dbReference>
<feature type="transmembrane region" description="Helical" evidence="1">
    <location>
        <begin position="159"/>
        <end position="180"/>
    </location>
</feature>
<reference evidence="2 3" key="1">
    <citation type="submission" date="2015-08" db="EMBL/GenBank/DDBJ databases">
        <title>Antibacterial properties of a collection of Vibrionaceae strains.</title>
        <authorList>
            <person name="Giubergia S."/>
        </authorList>
    </citation>
    <scope>NUCLEOTIDE SEQUENCE [LARGE SCALE GENOMIC DNA]</scope>
    <source>
        <strain evidence="2 3">S0821</strain>
    </source>
</reference>
<keyword evidence="3" id="KW-1185">Reference proteome</keyword>
<dbReference type="InParanoid" id="A0A0Q2R786"/>
<organism evidence="2 3">
    <name type="scientific">Vibrio furnissii</name>
    <dbReference type="NCBI Taxonomy" id="29494"/>
    <lineage>
        <taxon>Bacteria</taxon>
        <taxon>Pseudomonadati</taxon>
        <taxon>Pseudomonadota</taxon>
        <taxon>Gammaproteobacteria</taxon>
        <taxon>Vibrionales</taxon>
        <taxon>Vibrionaceae</taxon>
        <taxon>Vibrio</taxon>
    </lineage>
</organism>
<dbReference type="Gene3D" id="2.40.50.140">
    <property type="entry name" value="Nucleic acid-binding proteins"/>
    <property type="match status" value="1"/>
</dbReference>
<accession>A0A0Q2R786</accession>
<gene>
    <name evidence="2" type="ORF">AMR76_01410</name>
</gene>